<dbReference type="GO" id="GO:0005829">
    <property type="term" value="C:cytosol"/>
    <property type="evidence" value="ECO:0007669"/>
    <property type="project" value="TreeGrafter"/>
</dbReference>
<dbReference type="GO" id="GO:0009073">
    <property type="term" value="P:aromatic amino acid family biosynthetic process"/>
    <property type="evidence" value="ECO:0007669"/>
    <property type="project" value="UniProtKB-KW"/>
</dbReference>
<comment type="similarity">
    <text evidence="8">Belongs to the shikimate dehydrogenase family.</text>
</comment>
<comment type="catalytic activity">
    <reaction evidence="7 8">
        <text>shikimate + NADP(+) = 3-dehydroshikimate + NADPH + H(+)</text>
        <dbReference type="Rhea" id="RHEA:17737"/>
        <dbReference type="ChEBI" id="CHEBI:15378"/>
        <dbReference type="ChEBI" id="CHEBI:16630"/>
        <dbReference type="ChEBI" id="CHEBI:36208"/>
        <dbReference type="ChEBI" id="CHEBI:57783"/>
        <dbReference type="ChEBI" id="CHEBI:58349"/>
        <dbReference type="EC" id="1.1.1.25"/>
    </reaction>
</comment>
<dbReference type="InterPro" id="IPR011342">
    <property type="entry name" value="Shikimate_DH"/>
</dbReference>
<proteinExistence type="inferred from homology"/>
<name>A0A5R9F8G1_9BACL</name>
<evidence type="ECO:0000259" key="11">
    <source>
        <dbReference type="Pfam" id="PF18317"/>
    </source>
</evidence>
<dbReference type="Proteomes" id="UP000308230">
    <property type="component" value="Unassembled WGS sequence"/>
</dbReference>
<feature type="binding site" evidence="8">
    <location>
        <position position="87"/>
    </location>
    <ligand>
        <name>shikimate</name>
        <dbReference type="ChEBI" id="CHEBI:36208"/>
    </ligand>
</feature>
<dbReference type="FunFam" id="3.40.50.10860:FF:000004">
    <property type="entry name" value="Quinate/shikimate dehydrogenase"/>
    <property type="match status" value="1"/>
</dbReference>
<dbReference type="HAMAP" id="MF_00222">
    <property type="entry name" value="Shikimate_DH_AroE"/>
    <property type="match status" value="1"/>
</dbReference>
<feature type="binding site" evidence="8">
    <location>
        <position position="62"/>
    </location>
    <ligand>
        <name>shikimate</name>
        <dbReference type="ChEBI" id="CHEBI:36208"/>
    </ligand>
</feature>
<dbReference type="AlphaFoldDB" id="A0A5R9F8G1"/>
<evidence type="ECO:0000259" key="10">
    <source>
        <dbReference type="Pfam" id="PF08501"/>
    </source>
</evidence>
<dbReference type="UniPathway" id="UPA00053">
    <property type="reaction ID" value="UER00087"/>
</dbReference>
<comment type="subunit">
    <text evidence="8">Homodimer.</text>
</comment>
<feature type="domain" description="Quinate/shikimate 5-dehydrogenase/glutamyl-tRNA reductase" evidence="9">
    <location>
        <begin position="118"/>
        <end position="194"/>
    </location>
</feature>
<feature type="domain" description="SDH C-terminal" evidence="11">
    <location>
        <begin position="243"/>
        <end position="270"/>
    </location>
</feature>
<dbReference type="PANTHER" id="PTHR21089:SF1">
    <property type="entry name" value="BIFUNCTIONAL 3-DEHYDROQUINATE DEHYDRATASE_SHIKIMATE DEHYDROGENASE, CHLOROPLASTIC"/>
    <property type="match status" value="1"/>
</dbReference>
<keyword evidence="4 8" id="KW-0521">NADP</keyword>
<evidence type="ECO:0000256" key="3">
    <source>
        <dbReference type="ARBA" id="ARBA00022605"/>
    </source>
</evidence>
<comment type="function">
    <text evidence="8">Involved in the biosynthesis of the chorismate, which leads to the biosynthesis of aromatic amino acids. Catalyzes the reversible NADPH linked reduction of 3-dehydroshikimate (DHSA) to yield shikimate (SA).</text>
</comment>
<feature type="binding site" evidence="8">
    <location>
        <position position="243"/>
    </location>
    <ligand>
        <name>NADP(+)</name>
        <dbReference type="ChEBI" id="CHEBI:58349"/>
    </ligand>
</feature>
<dbReference type="Pfam" id="PF01488">
    <property type="entry name" value="Shikimate_DH"/>
    <property type="match status" value="1"/>
</dbReference>
<sequence>MENLYGLIGYPIGHSMSPLMHNKEFKELGLNDTYHAFEVKPENLQQAVEGIRALGICGFNVTIPHKVAIMDHVDEITEEAAEIGAVNTVVNKNGKLIAYNTDGPGYLESLLGIIPRNRLNEQSVLIIGAGGAARAIAVSLARFGVMDLTVGNRTLERARKLADDCSVHSKTEAVSLEKAERLLDKYDVIINTTSVGMSPNVNCMPIDLNNLRSGTVISDLIYNPLETMFLKEGASRGAKALNGLEMFVNQGALAFELWTGIKPDRKRMKENVLKQLGGNQ</sequence>
<evidence type="ECO:0000256" key="2">
    <source>
        <dbReference type="ARBA" id="ARBA00012962"/>
    </source>
</evidence>
<comment type="pathway">
    <text evidence="1 8">Metabolic intermediate biosynthesis; chorismate biosynthesis; chorismate from D-erythrose 4-phosphate and phosphoenolpyruvate: step 4/7.</text>
</comment>
<feature type="binding site" evidence="8">
    <location>
        <begin position="152"/>
        <end position="157"/>
    </location>
    <ligand>
        <name>NADP(+)</name>
        <dbReference type="ChEBI" id="CHEBI:58349"/>
    </ligand>
</feature>
<evidence type="ECO:0000259" key="9">
    <source>
        <dbReference type="Pfam" id="PF01488"/>
    </source>
</evidence>
<dbReference type="GO" id="GO:0008652">
    <property type="term" value="P:amino acid biosynthetic process"/>
    <property type="evidence" value="ECO:0007669"/>
    <property type="project" value="UniProtKB-KW"/>
</dbReference>
<evidence type="ECO:0000256" key="7">
    <source>
        <dbReference type="ARBA" id="ARBA00049442"/>
    </source>
</evidence>
<dbReference type="InterPro" id="IPR022893">
    <property type="entry name" value="Shikimate_DH_fam"/>
</dbReference>
<dbReference type="EC" id="1.1.1.25" evidence="2 8"/>
<keyword evidence="3 8" id="KW-0028">Amino-acid biosynthesis</keyword>
<dbReference type="InterPro" id="IPR013708">
    <property type="entry name" value="Shikimate_DH-bd_N"/>
</dbReference>
<dbReference type="SUPFAM" id="SSF51735">
    <property type="entry name" value="NAD(P)-binding Rossmann-fold domains"/>
    <property type="match status" value="1"/>
</dbReference>
<dbReference type="InterPro" id="IPR046346">
    <property type="entry name" value="Aminoacid_DH-like_N_sf"/>
</dbReference>
<gene>
    <name evidence="8 12" type="primary">aroE</name>
    <name evidence="12" type="ORF">FCL54_03235</name>
</gene>
<dbReference type="NCBIfam" id="NF001319">
    <property type="entry name" value="PRK00258.3-3"/>
    <property type="match status" value="1"/>
</dbReference>
<evidence type="ECO:0000256" key="6">
    <source>
        <dbReference type="ARBA" id="ARBA00023141"/>
    </source>
</evidence>
<dbReference type="GO" id="GO:0004764">
    <property type="term" value="F:shikimate 3-dehydrogenase (NADP+) activity"/>
    <property type="evidence" value="ECO:0007669"/>
    <property type="project" value="UniProtKB-UniRule"/>
</dbReference>
<organism evidence="12 13">
    <name type="scientific">Exobacillus caeni</name>
    <dbReference type="NCBI Taxonomy" id="2574798"/>
    <lineage>
        <taxon>Bacteria</taxon>
        <taxon>Bacillati</taxon>
        <taxon>Bacillota</taxon>
        <taxon>Bacilli</taxon>
        <taxon>Bacillales</taxon>
        <taxon>Guptibacillaceae</taxon>
        <taxon>Exobacillus</taxon>
    </lineage>
</organism>
<feature type="binding site" evidence="8">
    <location>
        <position position="222"/>
    </location>
    <ligand>
        <name>shikimate</name>
        <dbReference type="ChEBI" id="CHEBI:36208"/>
    </ligand>
</feature>
<evidence type="ECO:0000313" key="13">
    <source>
        <dbReference type="Proteomes" id="UP000308230"/>
    </source>
</evidence>
<protein>
    <recommendedName>
        <fullName evidence="2 8">Shikimate dehydrogenase (NADP(+))</fullName>
        <shortName evidence="8">SDH</shortName>
        <ecNumber evidence="2 8">1.1.1.25</ecNumber>
    </recommendedName>
</protein>
<dbReference type="OrthoDB" id="9792692at2"/>
<dbReference type="CDD" id="cd01065">
    <property type="entry name" value="NAD_bind_Shikimate_DH"/>
    <property type="match status" value="1"/>
</dbReference>
<feature type="binding site" evidence="8">
    <location>
        <position position="250"/>
    </location>
    <ligand>
        <name>shikimate</name>
        <dbReference type="ChEBI" id="CHEBI:36208"/>
    </ligand>
</feature>
<evidence type="ECO:0000313" key="12">
    <source>
        <dbReference type="EMBL" id="TLS39331.1"/>
    </source>
</evidence>
<dbReference type="Gene3D" id="3.40.50.10860">
    <property type="entry name" value="Leucine Dehydrogenase, chain A, domain 1"/>
    <property type="match status" value="1"/>
</dbReference>
<dbReference type="InterPro" id="IPR041121">
    <property type="entry name" value="SDH_C"/>
</dbReference>
<feature type="binding site" evidence="8">
    <location>
        <begin position="15"/>
        <end position="17"/>
    </location>
    <ligand>
        <name>shikimate</name>
        <dbReference type="ChEBI" id="CHEBI:36208"/>
    </ligand>
</feature>
<keyword evidence="13" id="KW-1185">Reference proteome</keyword>
<feature type="binding site" evidence="8">
    <location>
        <begin position="128"/>
        <end position="132"/>
    </location>
    <ligand>
        <name>NADP(+)</name>
        <dbReference type="ChEBI" id="CHEBI:58349"/>
    </ligand>
</feature>
<dbReference type="NCBIfam" id="TIGR00507">
    <property type="entry name" value="aroE"/>
    <property type="match status" value="1"/>
</dbReference>
<evidence type="ECO:0000256" key="5">
    <source>
        <dbReference type="ARBA" id="ARBA00023002"/>
    </source>
</evidence>
<keyword evidence="6 8" id="KW-0057">Aromatic amino acid biosynthesis</keyword>
<feature type="domain" description="Shikimate dehydrogenase substrate binding N-terminal" evidence="10">
    <location>
        <begin position="7"/>
        <end position="89"/>
    </location>
</feature>
<accession>A0A5R9F8G1</accession>
<evidence type="ECO:0000256" key="4">
    <source>
        <dbReference type="ARBA" id="ARBA00022857"/>
    </source>
</evidence>
<feature type="binding site" evidence="8">
    <location>
        <position position="220"/>
    </location>
    <ligand>
        <name>NADP(+)</name>
        <dbReference type="ChEBI" id="CHEBI:58349"/>
    </ligand>
</feature>
<dbReference type="Pfam" id="PF18317">
    <property type="entry name" value="SDH_C"/>
    <property type="match status" value="1"/>
</dbReference>
<dbReference type="InterPro" id="IPR006151">
    <property type="entry name" value="Shikm_DH/Glu-tRNA_Rdtase"/>
</dbReference>
<dbReference type="GO" id="GO:0050661">
    <property type="term" value="F:NADP binding"/>
    <property type="evidence" value="ECO:0007669"/>
    <property type="project" value="InterPro"/>
</dbReference>
<dbReference type="RefSeq" id="WP_138123071.1">
    <property type="nucleotide sequence ID" value="NZ_SWLG01000001.1"/>
</dbReference>
<comment type="caution">
    <text evidence="12">The sequence shown here is derived from an EMBL/GenBank/DDBJ whole genome shotgun (WGS) entry which is preliminary data.</text>
</comment>
<dbReference type="SUPFAM" id="SSF53223">
    <property type="entry name" value="Aminoacid dehydrogenase-like, N-terminal domain"/>
    <property type="match status" value="1"/>
</dbReference>
<keyword evidence="5 8" id="KW-0560">Oxidoreductase</keyword>
<feature type="active site" description="Proton acceptor" evidence="8">
    <location>
        <position position="66"/>
    </location>
</feature>
<evidence type="ECO:0000256" key="8">
    <source>
        <dbReference type="HAMAP-Rule" id="MF_00222"/>
    </source>
</evidence>
<dbReference type="Gene3D" id="3.40.50.720">
    <property type="entry name" value="NAD(P)-binding Rossmann-like Domain"/>
    <property type="match status" value="1"/>
</dbReference>
<reference evidence="12 13" key="1">
    <citation type="submission" date="2019-04" db="EMBL/GenBank/DDBJ databases">
        <title>Bacillus caeni sp. nov., a bacterium isolated from mangrove sediment.</title>
        <authorList>
            <person name="Huang H."/>
            <person name="Mo K."/>
            <person name="Hu Y."/>
        </authorList>
    </citation>
    <scope>NUCLEOTIDE SEQUENCE [LARGE SCALE GENOMIC DNA]</scope>
    <source>
        <strain evidence="12 13">HB172195</strain>
    </source>
</reference>
<dbReference type="EMBL" id="SWLG01000001">
    <property type="protein sequence ID" value="TLS39331.1"/>
    <property type="molecule type" value="Genomic_DNA"/>
</dbReference>
<dbReference type="GO" id="GO:0009423">
    <property type="term" value="P:chorismate biosynthetic process"/>
    <property type="evidence" value="ECO:0007669"/>
    <property type="project" value="UniProtKB-UniRule"/>
</dbReference>
<dbReference type="InterPro" id="IPR036291">
    <property type="entry name" value="NAD(P)-bd_dom_sf"/>
</dbReference>
<dbReference type="NCBIfam" id="NF001314">
    <property type="entry name" value="PRK00258.2-2"/>
    <property type="match status" value="1"/>
</dbReference>
<evidence type="ECO:0000256" key="1">
    <source>
        <dbReference type="ARBA" id="ARBA00004871"/>
    </source>
</evidence>
<dbReference type="Pfam" id="PF08501">
    <property type="entry name" value="Shikimate_dh_N"/>
    <property type="match status" value="1"/>
</dbReference>
<feature type="binding site" evidence="8">
    <location>
        <position position="78"/>
    </location>
    <ligand>
        <name>NADP(+)</name>
        <dbReference type="ChEBI" id="CHEBI:58349"/>
    </ligand>
</feature>
<dbReference type="GO" id="GO:0019632">
    <property type="term" value="P:shikimate metabolic process"/>
    <property type="evidence" value="ECO:0007669"/>
    <property type="project" value="InterPro"/>
</dbReference>
<dbReference type="PANTHER" id="PTHR21089">
    <property type="entry name" value="SHIKIMATE DEHYDROGENASE"/>
    <property type="match status" value="1"/>
</dbReference>
<feature type="binding site" evidence="8">
    <location>
        <position position="102"/>
    </location>
    <ligand>
        <name>shikimate</name>
        <dbReference type="ChEBI" id="CHEBI:36208"/>
    </ligand>
</feature>